<dbReference type="InterPro" id="IPR019888">
    <property type="entry name" value="Tscrpt_reg_AsnC-like"/>
</dbReference>
<feature type="domain" description="HTH asnC-type" evidence="4">
    <location>
        <begin position="15"/>
        <end position="75"/>
    </location>
</feature>
<gene>
    <name evidence="5" type="ORF">GCM10007053_27810</name>
</gene>
<dbReference type="SUPFAM" id="SSF46785">
    <property type="entry name" value="Winged helix' DNA-binding domain"/>
    <property type="match status" value="2"/>
</dbReference>
<reference evidence="5" key="2">
    <citation type="submission" date="2020-09" db="EMBL/GenBank/DDBJ databases">
        <authorList>
            <person name="Sun Q."/>
            <person name="Kim S."/>
        </authorList>
    </citation>
    <scope>NUCLEOTIDE SEQUENCE</scope>
    <source>
        <strain evidence="5">KCTC 23430</strain>
    </source>
</reference>
<accession>A0A919CLZ3</accession>
<dbReference type="Pfam" id="PF22482">
    <property type="entry name" value="AsnC_trans_reg_3"/>
    <property type="match status" value="1"/>
</dbReference>
<dbReference type="SUPFAM" id="SSF54909">
    <property type="entry name" value="Dimeric alpha+beta barrel"/>
    <property type="match status" value="2"/>
</dbReference>
<dbReference type="Gene3D" id="1.10.10.10">
    <property type="entry name" value="Winged helix-like DNA-binding domain superfamily/Winged helix DNA-binding domain"/>
    <property type="match status" value="2"/>
</dbReference>
<dbReference type="Pfam" id="PF01037">
    <property type="entry name" value="AsnC_trans_reg"/>
    <property type="match status" value="1"/>
</dbReference>
<name>A0A919CLZ3_9GAMM</name>
<evidence type="ECO:0000313" key="6">
    <source>
        <dbReference type="Proteomes" id="UP000644693"/>
    </source>
</evidence>
<evidence type="ECO:0000259" key="4">
    <source>
        <dbReference type="PROSITE" id="PS50956"/>
    </source>
</evidence>
<sequence>MNQMATDTALPDISLDDADAGIIAQLRADGRAPYRGMAKELGLTEATVRSRIKRLEESNVLRVVAVTDIDAAGYGLLLSIGVQVDGRSPEDVARDLAALPAVFSVNVVVGAQDIEVLVCARDAQDLYALTSEVLARVPGVARLTPALAVDVLKNQPDWVPFNTNTGNSFFAAGPDAGGSALDAVDRAIVLQLSHDARTSNRQIAAELGVAEGTVRTRIRRLETEGHIRLTAVTNIERFGDASLAYIFVEVSRSDRTQAVAKAMADIPELGFVGVMLGRSDVLGITMVRNTEHLADFIHRRISAIDGVRRTDSTLGVNFIKHDYRMARIVA</sequence>
<dbReference type="Pfam" id="PF13404">
    <property type="entry name" value="HTH_AsnC-type"/>
    <property type="match status" value="2"/>
</dbReference>
<dbReference type="InterPro" id="IPR036388">
    <property type="entry name" value="WH-like_DNA-bd_sf"/>
</dbReference>
<organism evidence="5 6">
    <name type="scientific">Parahalioglobus pacificus</name>
    <dbReference type="NCBI Taxonomy" id="930806"/>
    <lineage>
        <taxon>Bacteria</taxon>
        <taxon>Pseudomonadati</taxon>
        <taxon>Pseudomonadota</taxon>
        <taxon>Gammaproteobacteria</taxon>
        <taxon>Cellvibrionales</taxon>
        <taxon>Halieaceae</taxon>
        <taxon>Parahalioglobus</taxon>
    </lineage>
</organism>
<dbReference type="InterPro" id="IPR036390">
    <property type="entry name" value="WH_DNA-bd_sf"/>
</dbReference>
<dbReference type="GO" id="GO:0043200">
    <property type="term" value="P:response to amino acid"/>
    <property type="evidence" value="ECO:0007669"/>
    <property type="project" value="TreeGrafter"/>
</dbReference>
<keyword evidence="6" id="KW-1185">Reference proteome</keyword>
<dbReference type="InterPro" id="IPR054609">
    <property type="entry name" value="PF0864-like_C"/>
</dbReference>
<dbReference type="PROSITE" id="PS50956">
    <property type="entry name" value="HTH_ASNC_2"/>
    <property type="match status" value="2"/>
</dbReference>
<evidence type="ECO:0000256" key="3">
    <source>
        <dbReference type="ARBA" id="ARBA00023163"/>
    </source>
</evidence>
<feature type="domain" description="HTH asnC-type" evidence="4">
    <location>
        <begin position="181"/>
        <end position="241"/>
    </location>
</feature>
<dbReference type="Gene3D" id="3.30.70.920">
    <property type="match status" value="2"/>
</dbReference>
<dbReference type="GO" id="GO:0043565">
    <property type="term" value="F:sequence-specific DNA binding"/>
    <property type="evidence" value="ECO:0007669"/>
    <property type="project" value="InterPro"/>
</dbReference>
<dbReference type="InterPro" id="IPR011008">
    <property type="entry name" value="Dimeric_a/b-barrel"/>
</dbReference>
<protein>
    <recommendedName>
        <fullName evidence="4">HTH asnC-type domain-containing protein</fullName>
    </recommendedName>
</protein>
<dbReference type="GO" id="GO:0005829">
    <property type="term" value="C:cytosol"/>
    <property type="evidence" value="ECO:0007669"/>
    <property type="project" value="TreeGrafter"/>
</dbReference>
<evidence type="ECO:0000256" key="1">
    <source>
        <dbReference type="ARBA" id="ARBA00023015"/>
    </source>
</evidence>
<keyword evidence="3" id="KW-0804">Transcription</keyword>
<evidence type="ECO:0000256" key="2">
    <source>
        <dbReference type="ARBA" id="ARBA00023125"/>
    </source>
</evidence>
<dbReference type="EMBL" id="BMYM01000003">
    <property type="protein sequence ID" value="GHD37978.1"/>
    <property type="molecule type" value="Genomic_DNA"/>
</dbReference>
<dbReference type="PANTHER" id="PTHR30154:SF34">
    <property type="entry name" value="TRANSCRIPTIONAL REGULATOR AZLB"/>
    <property type="match status" value="1"/>
</dbReference>
<dbReference type="PRINTS" id="PR00033">
    <property type="entry name" value="HTHASNC"/>
</dbReference>
<keyword evidence="1" id="KW-0805">Transcription regulation</keyword>
<evidence type="ECO:0000313" key="5">
    <source>
        <dbReference type="EMBL" id="GHD37978.1"/>
    </source>
</evidence>
<dbReference type="SMART" id="SM00344">
    <property type="entry name" value="HTH_ASNC"/>
    <property type="match status" value="2"/>
</dbReference>
<comment type="caution">
    <text evidence="5">The sequence shown here is derived from an EMBL/GenBank/DDBJ whole genome shotgun (WGS) entry which is preliminary data.</text>
</comment>
<dbReference type="InterPro" id="IPR019887">
    <property type="entry name" value="Tscrpt_reg_AsnC/Lrp_C"/>
</dbReference>
<dbReference type="PANTHER" id="PTHR30154">
    <property type="entry name" value="LEUCINE-RESPONSIVE REGULATORY PROTEIN"/>
    <property type="match status" value="1"/>
</dbReference>
<keyword evidence="2" id="KW-0238">DNA-binding</keyword>
<dbReference type="InterPro" id="IPR000485">
    <property type="entry name" value="AsnC-type_HTH_dom"/>
</dbReference>
<dbReference type="AlphaFoldDB" id="A0A919CLZ3"/>
<dbReference type="Proteomes" id="UP000644693">
    <property type="component" value="Unassembled WGS sequence"/>
</dbReference>
<proteinExistence type="predicted"/>
<reference evidence="5" key="1">
    <citation type="journal article" date="2014" name="Int. J. Syst. Evol. Microbiol.">
        <title>Complete genome sequence of Corynebacterium casei LMG S-19264T (=DSM 44701T), isolated from a smear-ripened cheese.</title>
        <authorList>
            <consortium name="US DOE Joint Genome Institute (JGI-PGF)"/>
            <person name="Walter F."/>
            <person name="Albersmeier A."/>
            <person name="Kalinowski J."/>
            <person name="Ruckert C."/>
        </authorList>
    </citation>
    <scope>NUCLEOTIDE SEQUENCE</scope>
    <source>
        <strain evidence="5">KCTC 23430</strain>
    </source>
</reference>